<feature type="region of interest" description="Disordered" evidence="6">
    <location>
        <begin position="1"/>
        <end position="23"/>
    </location>
</feature>
<dbReference type="Proteomes" id="UP000789405">
    <property type="component" value="Unassembled WGS sequence"/>
</dbReference>
<keyword evidence="3" id="KW-0418">Kinase</keyword>
<dbReference type="GO" id="GO:0004674">
    <property type="term" value="F:protein serine/threonine kinase activity"/>
    <property type="evidence" value="ECO:0007669"/>
    <property type="project" value="TreeGrafter"/>
</dbReference>
<feature type="compositionally biased region" description="Polar residues" evidence="6">
    <location>
        <begin position="137"/>
        <end position="152"/>
    </location>
</feature>
<keyword evidence="9" id="KW-1185">Reference proteome</keyword>
<dbReference type="Pfam" id="PF00069">
    <property type="entry name" value="Pkinase"/>
    <property type="match status" value="1"/>
</dbReference>
<dbReference type="InterPro" id="IPR051681">
    <property type="entry name" value="Ser/Thr_Kinases-Pseudokinases"/>
</dbReference>
<feature type="region of interest" description="Disordered" evidence="6">
    <location>
        <begin position="273"/>
        <end position="297"/>
    </location>
</feature>
<dbReference type="PANTHER" id="PTHR44329:SF288">
    <property type="entry name" value="MITOGEN-ACTIVATED PROTEIN KINASE KINASE KINASE 20"/>
    <property type="match status" value="1"/>
</dbReference>
<evidence type="ECO:0000313" key="9">
    <source>
        <dbReference type="Proteomes" id="UP000789405"/>
    </source>
</evidence>
<gene>
    <name evidence="8" type="ORF">DERYTH_LOCUS16836</name>
</gene>
<dbReference type="Gene3D" id="1.10.510.10">
    <property type="entry name" value="Transferase(Phosphotransferase) domain 1"/>
    <property type="match status" value="1"/>
</dbReference>
<evidence type="ECO:0000256" key="2">
    <source>
        <dbReference type="ARBA" id="ARBA00022741"/>
    </source>
</evidence>
<evidence type="ECO:0000259" key="7">
    <source>
        <dbReference type="PROSITE" id="PS50011"/>
    </source>
</evidence>
<accession>A0A9N9NR57</accession>
<keyword evidence="1" id="KW-0808">Transferase</keyword>
<dbReference type="GO" id="GO:0005524">
    <property type="term" value="F:ATP binding"/>
    <property type="evidence" value="ECO:0007669"/>
    <property type="project" value="UniProtKB-UniRule"/>
</dbReference>
<feature type="domain" description="Protein kinase" evidence="7">
    <location>
        <begin position="358"/>
        <end position="668"/>
    </location>
</feature>
<evidence type="ECO:0000256" key="5">
    <source>
        <dbReference type="PROSITE-ProRule" id="PRU10141"/>
    </source>
</evidence>
<dbReference type="OrthoDB" id="4062651at2759"/>
<protein>
    <submittedName>
        <fullName evidence="8">4032_t:CDS:1</fullName>
    </submittedName>
</protein>
<dbReference type="SUPFAM" id="SSF56112">
    <property type="entry name" value="Protein kinase-like (PK-like)"/>
    <property type="match status" value="1"/>
</dbReference>
<evidence type="ECO:0000256" key="1">
    <source>
        <dbReference type="ARBA" id="ARBA00022679"/>
    </source>
</evidence>
<feature type="binding site" evidence="5">
    <location>
        <position position="385"/>
    </location>
    <ligand>
        <name>ATP</name>
        <dbReference type="ChEBI" id="CHEBI:30616"/>
    </ligand>
</feature>
<dbReference type="InterPro" id="IPR011009">
    <property type="entry name" value="Kinase-like_dom_sf"/>
</dbReference>
<organism evidence="8 9">
    <name type="scientific">Dentiscutata erythropus</name>
    <dbReference type="NCBI Taxonomy" id="1348616"/>
    <lineage>
        <taxon>Eukaryota</taxon>
        <taxon>Fungi</taxon>
        <taxon>Fungi incertae sedis</taxon>
        <taxon>Mucoromycota</taxon>
        <taxon>Glomeromycotina</taxon>
        <taxon>Glomeromycetes</taxon>
        <taxon>Diversisporales</taxon>
        <taxon>Gigasporaceae</taxon>
        <taxon>Dentiscutata</taxon>
    </lineage>
</organism>
<sequence>MNGDIKSEAENEPESDVKSIAENDKDVMSNGKPLIENIDRLKEHLKVLSINSFDHSQFNENYIIGSGGSATVISASLGEQKYALKRMNNNICLNDITFNKLVRENILTELRRLSTDESTKYITNNIIDFTSDNHNKTSQQAISSEQTKTTKPQDNDVFDSQGLNGLNDHEKTTLQAISSEQTKTIKPHDNDVFDIQGLNDHVKTSVQVISSEQTKTIKPQDNDVFDSQSLNDHDKQAISSEQTKTIKPQDNDVLDIQGLNDHDKTSLQAISSEQTKTIKPHDNGVFDSQGPNDPDKTSLQAISSEQTKTIKPQENYVFDSQGLNYNQLLDLRLSDSDNKKIINEIKSNSIKIFNYSEFSNREMIGAGSSAKVFSAVFQGKMRALKYLNKICLDNYKGIKAMIREFKILRKTNHSNIIEFYGIFRDPKTCEFVMVLQLAENGNLRTYLKGKQLDGIFKISYYDAGDREKIIPNTPKNYTDLFTKCWSFKPDQRPVISKVLEALDFIEISKSTIGSDLISNYIGDSRHNKVSVENKDSYLSSYQSSETLITSYNGTVYPPKGHLFDDLWRIFFDSTSRGIEFSQISKMLADYIVKCNQTEKTVFTDLNQRQTLDSNLQCLFGFSYFMGIGTEPYNNSAFNMFEKYGYGTAKDPKQALTWYQKSKKECSRS</sequence>
<dbReference type="PROSITE" id="PS50011">
    <property type="entry name" value="PROTEIN_KINASE_DOM"/>
    <property type="match status" value="1"/>
</dbReference>
<name>A0A9N9NR57_9GLOM</name>
<evidence type="ECO:0000313" key="8">
    <source>
        <dbReference type="EMBL" id="CAG8750384.1"/>
    </source>
</evidence>
<dbReference type="InterPro" id="IPR000719">
    <property type="entry name" value="Prot_kinase_dom"/>
</dbReference>
<keyword evidence="4 5" id="KW-0067">ATP-binding</keyword>
<dbReference type="PANTHER" id="PTHR44329">
    <property type="entry name" value="SERINE/THREONINE-PROTEIN KINASE TNNI3K-RELATED"/>
    <property type="match status" value="1"/>
</dbReference>
<dbReference type="AlphaFoldDB" id="A0A9N9NR57"/>
<dbReference type="InterPro" id="IPR017441">
    <property type="entry name" value="Protein_kinase_ATP_BS"/>
</dbReference>
<evidence type="ECO:0000256" key="6">
    <source>
        <dbReference type="SAM" id="MobiDB-lite"/>
    </source>
</evidence>
<feature type="region of interest" description="Disordered" evidence="6">
    <location>
        <begin position="137"/>
        <end position="166"/>
    </location>
</feature>
<evidence type="ECO:0000256" key="3">
    <source>
        <dbReference type="ARBA" id="ARBA00022777"/>
    </source>
</evidence>
<evidence type="ECO:0000256" key="4">
    <source>
        <dbReference type="ARBA" id="ARBA00022840"/>
    </source>
</evidence>
<reference evidence="8" key="1">
    <citation type="submission" date="2021-06" db="EMBL/GenBank/DDBJ databases">
        <authorList>
            <person name="Kallberg Y."/>
            <person name="Tangrot J."/>
            <person name="Rosling A."/>
        </authorList>
    </citation>
    <scope>NUCLEOTIDE SEQUENCE</scope>
    <source>
        <strain evidence="8">MA453B</strain>
    </source>
</reference>
<proteinExistence type="predicted"/>
<keyword evidence="2 5" id="KW-0547">Nucleotide-binding</keyword>
<dbReference type="EMBL" id="CAJVPY010015182">
    <property type="protein sequence ID" value="CAG8750384.1"/>
    <property type="molecule type" value="Genomic_DNA"/>
</dbReference>
<dbReference type="PROSITE" id="PS00107">
    <property type="entry name" value="PROTEIN_KINASE_ATP"/>
    <property type="match status" value="1"/>
</dbReference>
<feature type="non-terminal residue" evidence="8">
    <location>
        <position position="668"/>
    </location>
</feature>
<comment type="caution">
    <text evidence="8">The sequence shown here is derived from an EMBL/GenBank/DDBJ whole genome shotgun (WGS) entry which is preliminary data.</text>
</comment>